<reference evidence="2 3" key="1">
    <citation type="submission" date="2011-08" db="EMBL/GenBank/DDBJ databases">
        <title>The Genome Sequence of Oribacterium sp. ACB7.</title>
        <authorList>
            <consortium name="The Broad Institute Genome Sequencing Platform"/>
            <person name="Earl A."/>
            <person name="Ward D."/>
            <person name="Feldgarden M."/>
            <person name="Gevers D."/>
            <person name="Sizova M."/>
            <person name="Hazen A."/>
            <person name="Epstein S."/>
            <person name="Young S.K."/>
            <person name="Zeng Q."/>
            <person name="Gargeya S."/>
            <person name="Fitzgerald M."/>
            <person name="Haas B."/>
            <person name="Abouelleil A."/>
            <person name="Alvarado L."/>
            <person name="Arachchi H.M."/>
            <person name="Berlin A."/>
            <person name="Brown A."/>
            <person name="Chapman S.B."/>
            <person name="Chen Z."/>
            <person name="Dunbar C."/>
            <person name="Freedman E."/>
            <person name="Gearin G."/>
            <person name="Gellesch M."/>
            <person name="Goldberg J."/>
            <person name="Griggs A."/>
            <person name="Gujja S."/>
            <person name="Heiman D."/>
            <person name="Howarth C."/>
            <person name="Larson L."/>
            <person name="Lui A."/>
            <person name="MacDonald P.J.P."/>
            <person name="Montmayeur A."/>
            <person name="Murphy C."/>
            <person name="Neiman D."/>
            <person name="Pearson M."/>
            <person name="Priest M."/>
            <person name="Roberts A."/>
            <person name="Saif S."/>
            <person name="Shea T."/>
            <person name="Shenoy N."/>
            <person name="Sisk P."/>
            <person name="Stolte C."/>
            <person name="Sykes S."/>
            <person name="Wortman J."/>
            <person name="Nusbaum C."/>
            <person name="Birren B."/>
        </authorList>
    </citation>
    <scope>NUCLEOTIDE SEQUENCE [LARGE SCALE GENOMIC DNA]</scope>
    <source>
        <strain evidence="2 3">ACB7</strain>
    </source>
</reference>
<dbReference type="EMBL" id="AFZD01000021">
    <property type="protein sequence ID" value="EHL09328.1"/>
    <property type="molecule type" value="Genomic_DNA"/>
</dbReference>
<dbReference type="InterPro" id="IPR038071">
    <property type="entry name" value="UROD/MetE-like_sf"/>
</dbReference>
<accession>G9WWZ5</accession>
<dbReference type="AlphaFoldDB" id="G9WWZ5"/>
<dbReference type="Pfam" id="PF01208">
    <property type="entry name" value="URO-D"/>
    <property type="match status" value="1"/>
</dbReference>
<dbReference type="GO" id="GO:0006779">
    <property type="term" value="P:porphyrin-containing compound biosynthetic process"/>
    <property type="evidence" value="ECO:0007669"/>
    <property type="project" value="InterPro"/>
</dbReference>
<proteinExistence type="predicted"/>
<feature type="domain" description="Uroporphyrinogen decarboxylase (URO-D)" evidence="1">
    <location>
        <begin position="4"/>
        <end position="341"/>
    </location>
</feature>
<dbReference type="InterPro" id="IPR052024">
    <property type="entry name" value="Methanogen_methyltrans"/>
</dbReference>
<dbReference type="HOGENOM" id="CLU_040933_1_0_9"/>
<dbReference type="PATRIC" id="fig|796944.3.peg.2116"/>
<comment type="caution">
    <text evidence="2">The sequence shown here is derived from an EMBL/GenBank/DDBJ whole genome shotgun (WGS) entry which is preliminary data.</text>
</comment>
<dbReference type="RefSeq" id="WP_009537149.1">
    <property type="nucleotide sequence ID" value="NZ_JH414505.1"/>
</dbReference>
<dbReference type="InterPro" id="IPR000257">
    <property type="entry name" value="Uroporphyrinogen_deCOase"/>
</dbReference>
<evidence type="ECO:0000259" key="1">
    <source>
        <dbReference type="Pfam" id="PF01208"/>
    </source>
</evidence>
<gene>
    <name evidence="2" type="ORF">HMPREF9624_01369</name>
</gene>
<dbReference type="GO" id="GO:0004853">
    <property type="term" value="F:uroporphyrinogen decarboxylase activity"/>
    <property type="evidence" value="ECO:0007669"/>
    <property type="project" value="InterPro"/>
</dbReference>
<evidence type="ECO:0000313" key="2">
    <source>
        <dbReference type="EMBL" id="EHL09328.1"/>
    </source>
</evidence>
<dbReference type="SUPFAM" id="SSF51726">
    <property type="entry name" value="UROD/MetE-like"/>
    <property type="match status" value="1"/>
</dbReference>
<dbReference type="Gene3D" id="3.20.20.210">
    <property type="match status" value="1"/>
</dbReference>
<dbReference type="PANTHER" id="PTHR47099:SF1">
    <property type="entry name" value="METHYLCOBAMIDE:COM METHYLTRANSFERASE MTBA"/>
    <property type="match status" value="1"/>
</dbReference>
<evidence type="ECO:0000313" key="3">
    <source>
        <dbReference type="Proteomes" id="UP000003527"/>
    </source>
</evidence>
<name>G9WWZ5_9FIRM</name>
<organism evidence="2 3">
    <name type="scientific">Oribacterium asaccharolyticum ACB7</name>
    <dbReference type="NCBI Taxonomy" id="796944"/>
    <lineage>
        <taxon>Bacteria</taxon>
        <taxon>Bacillati</taxon>
        <taxon>Bacillota</taxon>
        <taxon>Clostridia</taxon>
        <taxon>Lachnospirales</taxon>
        <taxon>Lachnospiraceae</taxon>
        <taxon>Oribacterium</taxon>
    </lineage>
</organism>
<sequence length="343" mass="39671">MLSKKERVLAVLEREAVDRPPISAWRHFTESEHDGVDPFVEAMLNWQEKWDFDYMKLQPRASYYEEAFGAEFDYTKYAGVLPTCIKAPIEKESDFDALTEVSGSHKIFQEQAEVIRKIREKVGDEIPIFQTIMCPTSILQKICNINPIGRYREASREDLLVQTMKNHPEKVHHALKVITKTLQNYAEELKKAGTFGVFYGATGLSRDSYLHYSEWEEFVKPYDFEVFEAMRPMKLMVHACGIYVHPEYFAHYPIDILHWPESAIGNPSLDSSKEWLDPKITPMGGCDERLFGQHKEIEINLRTRDAVKRMKGIPFFLAPDCSLALNTYDEELKAFIEAGKETV</sequence>
<dbReference type="PANTHER" id="PTHR47099">
    <property type="entry name" value="METHYLCOBAMIDE:COM METHYLTRANSFERASE MTBA"/>
    <property type="match status" value="1"/>
</dbReference>
<protein>
    <recommendedName>
        <fullName evidence="1">Uroporphyrinogen decarboxylase (URO-D) domain-containing protein</fullName>
    </recommendedName>
</protein>
<dbReference type="Proteomes" id="UP000003527">
    <property type="component" value="Unassembled WGS sequence"/>
</dbReference>
<keyword evidence="3" id="KW-1185">Reference proteome</keyword>